<dbReference type="RefSeq" id="WP_320715195.1">
    <property type="nucleotide sequence ID" value="NZ_JAXHOZ010000091.1"/>
</dbReference>
<comment type="caution">
    <text evidence="1">The sequence shown here is derived from an EMBL/GenBank/DDBJ whole genome shotgun (WGS) entry which is preliminary data.</text>
</comment>
<reference evidence="1" key="1">
    <citation type="submission" date="2023-11" db="EMBL/GenBank/DDBJ databases">
        <title>Comparative genomics revealed phylogeny of phytopathogenic Pectobacterium aroidearum based on whole-genome sequencing and function of putative horizontal acquire islands in P. aroidearum PccS1.</title>
        <authorList>
            <person name="Fan J."/>
            <person name="Yang L."/>
        </authorList>
    </citation>
    <scope>NUCLEOTIDE SEQUENCE</scope>
    <source>
        <strain evidence="1">NJAU140</strain>
    </source>
</reference>
<dbReference type="Proteomes" id="UP001269968">
    <property type="component" value="Unassembled WGS sequence"/>
</dbReference>
<proteinExistence type="predicted"/>
<sequence length="305" mass="34467">MSSQIPEIENSVNLLQNIIWQYDGDNPIKKILEQKEGWYTEQHAEFWDNWFRDVFDLRTANDFGLSIWARILGINLFVPECSTPLTTEQKRFVCRLRYYQLITRCTIPEVNGILKDMFTSDDGKAYALDPNDMSRIQYVFTYHPDGAVAFVLKHYDLLPRPAAVGVSYRFLTYKPFGFGQHYANFRAPFWHGDGIKIYTNLKLTLTFSDGVLSGALTAAAGIVVSDIDVTLVYTLAGGATATERLVTDSNGQFSTAPDFSVGYDVVARAQVLNPLCEWENVESSLSTRIKFNGVIKFNGSNKFRG</sequence>
<dbReference type="EMBL" id="JAXHOZ010000091">
    <property type="protein sequence ID" value="MDY4380333.1"/>
    <property type="molecule type" value="Genomic_DNA"/>
</dbReference>
<protein>
    <submittedName>
        <fullName evidence="1">DUF2612 domain-containing protein</fullName>
    </submittedName>
</protein>
<name>A0AAW9HIW6_9GAMM</name>
<organism evidence="1 2">
    <name type="scientific">Pectobacterium brasiliense</name>
    <dbReference type="NCBI Taxonomy" id="180957"/>
    <lineage>
        <taxon>Bacteria</taxon>
        <taxon>Pseudomonadati</taxon>
        <taxon>Pseudomonadota</taxon>
        <taxon>Gammaproteobacteria</taxon>
        <taxon>Enterobacterales</taxon>
        <taxon>Pectobacteriaceae</taxon>
        <taxon>Pectobacterium</taxon>
    </lineage>
</organism>
<evidence type="ECO:0000313" key="2">
    <source>
        <dbReference type="Proteomes" id="UP001269968"/>
    </source>
</evidence>
<accession>A0AAW9HIW6</accession>
<dbReference type="Pfam" id="PF11041">
    <property type="entry name" value="Phage_Wedge1"/>
    <property type="match status" value="2"/>
</dbReference>
<gene>
    <name evidence="1" type="ORF">SOV92_21435</name>
</gene>
<dbReference type="InterPro" id="IPR021283">
    <property type="entry name" value="Phage_Wedge1"/>
</dbReference>
<dbReference type="AlphaFoldDB" id="A0AAW9HIW6"/>
<evidence type="ECO:0000313" key="1">
    <source>
        <dbReference type="EMBL" id="MDY4380333.1"/>
    </source>
</evidence>